<keyword evidence="2" id="KW-1185">Reference proteome</keyword>
<evidence type="ECO:0000313" key="2">
    <source>
        <dbReference type="Proteomes" id="UP000823399"/>
    </source>
</evidence>
<name>A0A9P7F982_9AGAM</name>
<dbReference type="EMBL" id="JABBWM010000018">
    <property type="protein sequence ID" value="KAG2111202.1"/>
    <property type="molecule type" value="Genomic_DNA"/>
</dbReference>
<dbReference type="PANTHER" id="PTHR45348">
    <property type="entry name" value="HYPOTHETICAL OXIDOREDUCTASE (EUROFUNG)"/>
    <property type="match status" value="1"/>
</dbReference>
<feature type="non-terminal residue" evidence="1">
    <location>
        <position position="142"/>
    </location>
</feature>
<protein>
    <submittedName>
        <fullName evidence="1">Uncharacterized protein</fullName>
    </submittedName>
</protein>
<comment type="caution">
    <text evidence="1">The sequence shown here is derived from an EMBL/GenBank/DDBJ whole genome shotgun (WGS) entry which is preliminary data.</text>
</comment>
<dbReference type="GeneID" id="64693449"/>
<dbReference type="InterPro" id="IPR047122">
    <property type="entry name" value="Trans-enoyl_RdTase-like"/>
</dbReference>
<dbReference type="Proteomes" id="UP000823399">
    <property type="component" value="Unassembled WGS sequence"/>
</dbReference>
<reference evidence="1" key="1">
    <citation type="journal article" date="2020" name="New Phytol.">
        <title>Comparative genomics reveals dynamic genome evolution in host specialist ectomycorrhizal fungi.</title>
        <authorList>
            <person name="Lofgren L.A."/>
            <person name="Nguyen N.H."/>
            <person name="Vilgalys R."/>
            <person name="Ruytinx J."/>
            <person name="Liao H.L."/>
            <person name="Branco S."/>
            <person name="Kuo A."/>
            <person name="LaButti K."/>
            <person name="Lipzen A."/>
            <person name="Andreopoulos W."/>
            <person name="Pangilinan J."/>
            <person name="Riley R."/>
            <person name="Hundley H."/>
            <person name="Na H."/>
            <person name="Barry K."/>
            <person name="Grigoriev I.V."/>
            <person name="Stajich J.E."/>
            <person name="Kennedy P.G."/>
        </authorList>
    </citation>
    <scope>NUCLEOTIDE SEQUENCE</scope>
    <source>
        <strain evidence="1">FC423</strain>
    </source>
</reference>
<organism evidence="1 2">
    <name type="scientific">Suillus discolor</name>
    <dbReference type="NCBI Taxonomy" id="1912936"/>
    <lineage>
        <taxon>Eukaryota</taxon>
        <taxon>Fungi</taxon>
        <taxon>Dikarya</taxon>
        <taxon>Basidiomycota</taxon>
        <taxon>Agaricomycotina</taxon>
        <taxon>Agaricomycetes</taxon>
        <taxon>Agaricomycetidae</taxon>
        <taxon>Boletales</taxon>
        <taxon>Suillineae</taxon>
        <taxon>Suillaceae</taxon>
        <taxon>Suillus</taxon>
    </lineage>
</organism>
<evidence type="ECO:0000313" key="1">
    <source>
        <dbReference type="EMBL" id="KAG2111202.1"/>
    </source>
</evidence>
<accession>A0A9P7F982</accession>
<dbReference type="Gene3D" id="3.40.50.720">
    <property type="entry name" value="NAD(P)-binding Rossmann-like Domain"/>
    <property type="match status" value="1"/>
</dbReference>
<dbReference type="OrthoDB" id="10418219at2759"/>
<dbReference type="Gene3D" id="3.90.180.10">
    <property type="entry name" value="Medium-chain alcohol dehydrogenases, catalytic domain"/>
    <property type="match status" value="1"/>
</dbReference>
<dbReference type="PANTHER" id="PTHR45348:SF2">
    <property type="entry name" value="ZINC-TYPE ALCOHOL DEHYDROGENASE-LIKE PROTEIN C2E1P3.01"/>
    <property type="match status" value="1"/>
</dbReference>
<dbReference type="AlphaFoldDB" id="A0A9P7F982"/>
<dbReference type="RefSeq" id="XP_041294561.1">
    <property type="nucleotide sequence ID" value="XM_041431190.1"/>
</dbReference>
<gene>
    <name evidence="1" type="ORF">F5147DRAFT_573967</name>
</gene>
<sequence length="142" mass="15495">TFQQYCFIIADSTAKIPDNMITFDQAASVQVGIIPFVVALYAQQPELAHLAPWLCACKLNLVPCLIFTMFISIQLVKLFELSPIITTASFHNTGFLSSRSATRVLDRNLSTTALKNAIAKVTSTLITLAFGAISLPDTLNRS</sequence>
<dbReference type="GO" id="GO:0016651">
    <property type="term" value="F:oxidoreductase activity, acting on NAD(P)H"/>
    <property type="evidence" value="ECO:0007669"/>
    <property type="project" value="InterPro"/>
</dbReference>
<proteinExistence type="predicted"/>